<evidence type="ECO:0000256" key="6">
    <source>
        <dbReference type="ARBA" id="ARBA00008406"/>
    </source>
</evidence>
<evidence type="ECO:0000256" key="1">
    <source>
        <dbReference type="ARBA" id="ARBA00001805"/>
    </source>
</evidence>
<dbReference type="GO" id="GO:0051996">
    <property type="term" value="F:squalene synthase [NAD(P)H] activity"/>
    <property type="evidence" value="ECO:0007669"/>
    <property type="project" value="InterPro"/>
</dbReference>
<evidence type="ECO:0000256" key="12">
    <source>
        <dbReference type="ARBA" id="ARBA00022746"/>
    </source>
</evidence>
<dbReference type="InterPro" id="IPR033904">
    <property type="entry name" value="Trans_IPPS_HH"/>
</dbReference>
<evidence type="ECO:0000256" key="17">
    <source>
        <dbReference type="ARBA" id="ARBA00029313"/>
    </source>
</evidence>
<evidence type="ECO:0000256" key="14">
    <source>
        <dbReference type="ARBA" id="ARBA00023136"/>
    </source>
</evidence>
<keyword evidence="21" id="KW-1185">Reference proteome</keyword>
<evidence type="ECO:0000313" key="21">
    <source>
        <dbReference type="Proteomes" id="UP000248961"/>
    </source>
</evidence>
<comment type="catalytic activity">
    <reaction evidence="18">
        <text>all-trans-lycopene = gamma-carotene</text>
        <dbReference type="Rhea" id="RHEA:32219"/>
        <dbReference type="ChEBI" id="CHEBI:15948"/>
        <dbReference type="ChEBI" id="CHEBI:27740"/>
        <dbReference type="EC" id="5.5.1.19"/>
    </reaction>
</comment>
<dbReference type="PROSITE" id="PS01045">
    <property type="entry name" value="SQUALEN_PHYTOEN_SYN_2"/>
    <property type="match status" value="1"/>
</dbReference>
<evidence type="ECO:0000256" key="3">
    <source>
        <dbReference type="ARBA" id="ARBA00005089"/>
    </source>
</evidence>
<dbReference type="InterPro" id="IPR002060">
    <property type="entry name" value="Squ/phyt_synthse"/>
</dbReference>
<name>A0A395IC15_ASPHC</name>
<dbReference type="Gene3D" id="1.10.600.10">
    <property type="entry name" value="Farnesyl Diphosphate Synthase"/>
    <property type="match status" value="1"/>
</dbReference>
<feature type="transmembrane region" description="Helical" evidence="19">
    <location>
        <begin position="220"/>
        <end position="237"/>
    </location>
</feature>
<sequence>MGLAYALVHLVFNLPPALLGTFLYGPFFTRLDLYKILSLVVIAVISTTPWDSNLIRQQIWTYPPDAVLGWTLFTIPVEEIFFFAIQTYNTALLHTVLTKRLVLPMYLPRFPKATRRYRDNGALVISGAFGLGFASLWLGGRATYLGWILSWVCPVLLLQWLITYPFLLALPRKLVLTCICIPTFYLWYVDTLALGKGTWALSQGTKLNIQLWQHLEVEEALFFLATNTMIVLGLIAVDHAIATAQYQIAAVPDEKNKAFPSFWALLVGYLRRDDIYDAAFITELLDAVNTLQKKSQSMYMASAVFQGQLRIDLIFLYSFCRTIDDLVDEAHDRETARYWIDECATAIDRHFHPAASTAPHMPTIQQECVSSSESSRRLFASTNRLPTGRMDSGPLSELLNGFRTDLKFDALHNQFPIATEADLDRYAYHVAGTVAVATIQLSLSHYPEHRAQMSEAEQRAVMAASERMGQALQYVNIARDVVVDARIGRVYLPTSWLEAEGLTPAEVVRNPGDDRIRGLRERMLLKADAWYHESERMIRQLPVEVQGPMRVIVDGYMAIGVVVREELRRKTGQTKEVKAKVPLWRRLAIVWWAMVRR</sequence>
<dbReference type="InterPro" id="IPR019845">
    <property type="entry name" value="Squalene/phytoene_synthase_CS"/>
</dbReference>
<dbReference type="RefSeq" id="XP_025556740.1">
    <property type="nucleotide sequence ID" value="XM_025697988.1"/>
</dbReference>
<evidence type="ECO:0000256" key="19">
    <source>
        <dbReference type="SAM" id="Phobius"/>
    </source>
</evidence>
<evidence type="ECO:0000256" key="9">
    <source>
        <dbReference type="ARBA" id="ARBA00018909"/>
    </source>
</evidence>
<feature type="transmembrane region" description="Helical" evidence="19">
    <location>
        <begin position="144"/>
        <end position="162"/>
    </location>
</feature>
<comment type="pathway">
    <text evidence="4">Carotenoid biosynthesis; phytoene biosynthesis; all-trans-phytoene from geranylgeranyl diphosphate: step 1/1.</text>
</comment>
<dbReference type="UniPathway" id="UPA00802"/>
<keyword evidence="11 19" id="KW-0812">Transmembrane</keyword>
<reference evidence="20 21" key="1">
    <citation type="submission" date="2018-02" db="EMBL/GenBank/DDBJ databases">
        <title>The genomes of Aspergillus section Nigri reveals drivers in fungal speciation.</title>
        <authorList>
            <consortium name="DOE Joint Genome Institute"/>
            <person name="Vesth T.C."/>
            <person name="Nybo J."/>
            <person name="Theobald S."/>
            <person name="Brandl J."/>
            <person name="Frisvad J.C."/>
            <person name="Nielsen K.F."/>
            <person name="Lyhne E.K."/>
            <person name="Kogle M.E."/>
            <person name="Kuo A."/>
            <person name="Riley R."/>
            <person name="Clum A."/>
            <person name="Nolan M."/>
            <person name="Lipzen A."/>
            <person name="Salamov A."/>
            <person name="Henrissat B."/>
            <person name="Wiebenga A."/>
            <person name="De vries R.P."/>
            <person name="Grigoriev I.V."/>
            <person name="Mortensen U.H."/>
            <person name="Andersen M.R."/>
            <person name="Baker S.E."/>
        </authorList>
    </citation>
    <scope>NUCLEOTIDE SEQUENCE [LARGE SCALE GENOMIC DNA]</scope>
    <source>
        <strain evidence="20 21">CBS 101889</strain>
    </source>
</reference>
<keyword evidence="14 19" id="KW-0472">Membrane</keyword>
<evidence type="ECO:0000256" key="10">
    <source>
        <dbReference type="ARBA" id="ARBA00022679"/>
    </source>
</evidence>
<dbReference type="GeneID" id="37202277"/>
<evidence type="ECO:0000256" key="11">
    <source>
        <dbReference type="ARBA" id="ARBA00022692"/>
    </source>
</evidence>
<dbReference type="Proteomes" id="UP000248961">
    <property type="component" value="Unassembled WGS sequence"/>
</dbReference>
<evidence type="ECO:0000313" key="20">
    <source>
        <dbReference type="EMBL" id="RAL17586.1"/>
    </source>
</evidence>
<dbReference type="InterPro" id="IPR008949">
    <property type="entry name" value="Isoprenoid_synthase_dom_sf"/>
</dbReference>
<keyword evidence="16" id="KW-0511">Multifunctional enzyme</keyword>
<gene>
    <name evidence="20" type="ORF">BO97DRAFT_439467</name>
</gene>
<comment type="similarity">
    <text evidence="6">In the C-terminal section; belongs to the phytoene/squalene synthase family.</text>
</comment>
<evidence type="ECO:0000256" key="8">
    <source>
        <dbReference type="ARBA" id="ARBA00012396"/>
    </source>
</evidence>
<comment type="subcellular location">
    <subcellularLocation>
        <location evidence="2">Membrane</location>
        <topology evidence="2">Multi-pass membrane protein</topology>
    </subcellularLocation>
</comment>
<evidence type="ECO:0000256" key="7">
    <source>
        <dbReference type="ARBA" id="ARBA00012242"/>
    </source>
</evidence>
<dbReference type="GO" id="GO:0016117">
    <property type="term" value="P:carotenoid biosynthetic process"/>
    <property type="evidence" value="ECO:0007669"/>
    <property type="project" value="UniProtKB-KW"/>
</dbReference>
<keyword evidence="15" id="KW-0413">Isomerase</keyword>
<evidence type="ECO:0000256" key="18">
    <source>
        <dbReference type="ARBA" id="ARBA00029335"/>
    </source>
</evidence>
<dbReference type="CDD" id="cd00683">
    <property type="entry name" value="Trans_IPPS_HH"/>
    <property type="match status" value="1"/>
</dbReference>
<dbReference type="AlphaFoldDB" id="A0A395IC15"/>
<dbReference type="NCBIfam" id="TIGR03462">
    <property type="entry name" value="CarR_dom_SF"/>
    <property type="match status" value="2"/>
</dbReference>
<dbReference type="EC" id="2.5.1.32" evidence="8"/>
<dbReference type="GO" id="GO:0004311">
    <property type="term" value="F:geranylgeranyl diphosphate synthase activity"/>
    <property type="evidence" value="ECO:0007669"/>
    <property type="project" value="InterPro"/>
</dbReference>
<evidence type="ECO:0000256" key="4">
    <source>
        <dbReference type="ARBA" id="ARBA00005172"/>
    </source>
</evidence>
<dbReference type="GO" id="GO:0016020">
    <property type="term" value="C:membrane"/>
    <property type="evidence" value="ECO:0007669"/>
    <property type="project" value="UniProtKB-SubCell"/>
</dbReference>
<comment type="pathway">
    <text evidence="3">Carotenoid biosynthesis; beta-carotene biosynthesis.</text>
</comment>
<feature type="transmembrane region" description="Helical" evidence="19">
    <location>
        <begin position="67"/>
        <end position="85"/>
    </location>
</feature>
<organism evidence="20 21">
    <name type="scientific">Aspergillus homomorphus (strain CBS 101889)</name>
    <dbReference type="NCBI Taxonomy" id="1450537"/>
    <lineage>
        <taxon>Eukaryota</taxon>
        <taxon>Fungi</taxon>
        <taxon>Dikarya</taxon>
        <taxon>Ascomycota</taxon>
        <taxon>Pezizomycotina</taxon>
        <taxon>Eurotiomycetes</taxon>
        <taxon>Eurotiomycetidae</taxon>
        <taxon>Eurotiales</taxon>
        <taxon>Aspergillaceae</taxon>
        <taxon>Aspergillus</taxon>
        <taxon>Aspergillus subgen. Circumdati</taxon>
    </lineage>
</organism>
<comment type="catalytic activity">
    <reaction evidence="17">
        <text>gamma-carotene = all-trans-beta-carotene</text>
        <dbReference type="Rhea" id="RHEA:32239"/>
        <dbReference type="ChEBI" id="CHEBI:17579"/>
        <dbReference type="ChEBI" id="CHEBI:27740"/>
        <dbReference type="EC" id="5.5.1.19"/>
    </reaction>
</comment>
<evidence type="ECO:0000256" key="5">
    <source>
        <dbReference type="ARBA" id="ARBA00008247"/>
    </source>
</evidence>
<accession>A0A395IC15</accession>
<dbReference type="SFLD" id="SFLDG01212">
    <property type="entry name" value="Phytoene_synthase_like"/>
    <property type="match status" value="1"/>
</dbReference>
<dbReference type="UniPathway" id="UPA00799">
    <property type="reaction ID" value="UER00773"/>
</dbReference>
<keyword evidence="12" id="KW-0125">Carotenoid biosynthesis</keyword>
<dbReference type="GO" id="GO:0045436">
    <property type="term" value="F:lycopene beta cyclase activity"/>
    <property type="evidence" value="ECO:0007669"/>
    <property type="project" value="UniProtKB-ARBA"/>
</dbReference>
<dbReference type="GO" id="GO:0016872">
    <property type="term" value="F:intramolecular lyase activity"/>
    <property type="evidence" value="ECO:0007669"/>
    <property type="project" value="InterPro"/>
</dbReference>
<dbReference type="STRING" id="1450537.A0A395IC15"/>
<feature type="transmembrane region" description="Helical" evidence="19">
    <location>
        <begin position="120"/>
        <end position="138"/>
    </location>
</feature>
<dbReference type="EC" id="5.5.1.19" evidence="7"/>
<evidence type="ECO:0000256" key="2">
    <source>
        <dbReference type="ARBA" id="ARBA00004141"/>
    </source>
</evidence>
<protein>
    <recommendedName>
        <fullName evidence="9">Bifunctional lycopene cyclase/phytoene synthase</fullName>
        <ecNumber evidence="8">2.5.1.32</ecNumber>
        <ecNumber evidence="7">5.5.1.19</ecNumber>
    </recommendedName>
</protein>
<dbReference type="VEuPathDB" id="FungiDB:BO97DRAFT_439467"/>
<evidence type="ECO:0000256" key="15">
    <source>
        <dbReference type="ARBA" id="ARBA00023235"/>
    </source>
</evidence>
<dbReference type="PANTHER" id="PTHR31480">
    <property type="entry name" value="BIFUNCTIONAL LYCOPENE CYCLASE/PHYTOENE SYNTHASE"/>
    <property type="match status" value="1"/>
</dbReference>
<dbReference type="EMBL" id="KZ824267">
    <property type="protein sequence ID" value="RAL17586.1"/>
    <property type="molecule type" value="Genomic_DNA"/>
</dbReference>
<dbReference type="InterPro" id="IPR044843">
    <property type="entry name" value="Trans_IPPS_bact-type"/>
</dbReference>
<keyword evidence="10" id="KW-0808">Transferase</keyword>
<dbReference type="SUPFAM" id="SSF48576">
    <property type="entry name" value="Terpenoid synthases"/>
    <property type="match status" value="1"/>
</dbReference>
<keyword evidence="13 19" id="KW-1133">Transmembrane helix</keyword>
<comment type="similarity">
    <text evidence="5">In the N-terminal section; belongs to the lycopene beta-cyclase family.</text>
</comment>
<comment type="catalytic activity">
    <reaction evidence="1">
        <text>2 (2E,6E,10E)-geranylgeranyl diphosphate = 15-cis-phytoene + 2 diphosphate</text>
        <dbReference type="Rhea" id="RHEA:34475"/>
        <dbReference type="ChEBI" id="CHEBI:27787"/>
        <dbReference type="ChEBI" id="CHEBI:33019"/>
        <dbReference type="ChEBI" id="CHEBI:58756"/>
        <dbReference type="EC" id="2.5.1.32"/>
    </reaction>
</comment>
<dbReference type="InterPro" id="IPR017825">
    <property type="entry name" value="Lycopene_cyclase_dom"/>
</dbReference>
<evidence type="ECO:0000256" key="13">
    <source>
        <dbReference type="ARBA" id="ARBA00022989"/>
    </source>
</evidence>
<dbReference type="SFLD" id="SFLDG01018">
    <property type="entry name" value="Squalene/Phytoene_Synthase_Lik"/>
    <property type="match status" value="1"/>
</dbReference>
<dbReference type="Pfam" id="PF00494">
    <property type="entry name" value="SQS_PSY"/>
    <property type="match status" value="1"/>
</dbReference>
<dbReference type="OrthoDB" id="6600518at2759"/>
<dbReference type="SFLD" id="SFLDS00005">
    <property type="entry name" value="Isoprenoid_Synthase_Type_I"/>
    <property type="match status" value="1"/>
</dbReference>
<evidence type="ECO:0000256" key="16">
    <source>
        <dbReference type="ARBA" id="ARBA00023268"/>
    </source>
</evidence>
<proteinExistence type="inferred from homology"/>